<proteinExistence type="predicted"/>
<dbReference type="Proteomes" id="UP001552299">
    <property type="component" value="Unassembled WGS sequence"/>
</dbReference>
<evidence type="ECO:0000313" key="1">
    <source>
        <dbReference type="EMBL" id="KAL0927499.1"/>
    </source>
</evidence>
<dbReference type="EMBL" id="JANQDX010000002">
    <property type="protein sequence ID" value="KAL0927499.1"/>
    <property type="molecule type" value="Genomic_DNA"/>
</dbReference>
<protein>
    <submittedName>
        <fullName evidence="1">Uncharacterized protein</fullName>
    </submittedName>
</protein>
<sequence length="74" mass="8459">MPPARRIRPSLSFNHRILNLAKRAKWWRRSSGSPQWLPNWPSTFAFGGTLGFTSQFLGEEPDRVIPGQIPISKL</sequence>
<organism evidence="1 2">
    <name type="scientific">Dendrobium thyrsiflorum</name>
    <name type="common">Pinecone-like raceme dendrobium</name>
    <name type="synonym">Orchid</name>
    <dbReference type="NCBI Taxonomy" id="117978"/>
    <lineage>
        <taxon>Eukaryota</taxon>
        <taxon>Viridiplantae</taxon>
        <taxon>Streptophyta</taxon>
        <taxon>Embryophyta</taxon>
        <taxon>Tracheophyta</taxon>
        <taxon>Spermatophyta</taxon>
        <taxon>Magnoliopsida</taxon>
        <taxon>Liliopsida</taxon>
        <taxon>Asparagales</taxon>
        <taxon>Orchidaceae</taxon>
        <taxon>Epidendroideae</taxon>
        <taxon>Malaxideae</taxon>
        <taxon>Dendrobiinae</taxon>
        <taxon>Dendrobium</taxon>
    </lineage>
</organism>
<dbReference type="AlphaFoldDB" id="A0ABD0VR31"/>
<reference evidence="1 2" key="1">
    <citation type="journal article" date="2024" name="Plant Biotechnol. J.">
        <title>Dendrobium thyrsiflorum genome and its molecular insights into genes involved in important horticultural traits.</title>
        <authorList>
            <person name="Chen B."/>
            <person name="Wang J.Y."/>
            <person name="Zheng P.J."/>
            <person name="Li K.L."/>
            <person name="Liang Y.M."/>
            <person name="Chen X.F."/>
            <person name="Zhang C."/>
            <person name="Zhao X."/>
            <person name="He X."/>
            <person name="Zhang G.Q."/>
            <person name="Liu Z.J."/>
            <person name="Xu Q."/>
        </authorList>
    </citation>
    <scope>NUCLEOTIDE SEQUENCE [LARGE SCALE GENOMIC DNA]</scope>
    <source>
        <strain evidence="1">GZMU011</strain>
    </source>
</reference>
<name>A0ABD0VR31_DENTH</name>
<comment type="caution">
    <text evidence="1">The sequence shown here is derived from an EMBL/GenBank/DDBJ whole genome shotgun (WGS) entry which is preliminary data.</text>
</comment>
<gene>
    <name evidence="1" type="ORF">M5K25_001674</name>
</gene>
<evidence type="ECO:0000313" key="2">
    <source>
        <dbReference type="Proteomes" id="UP001552299"/>
    </source>
</evidence>
<keyword evidence="2" id="KW-1185">Reference proteome</keyword>
<accession>A0ABD0VR31</accession>